<evidence type="ECO:0000259" key="1">
    <source>
        <dbReference type="Pfam" id="PF15711"/>
    </source>
</evidence>
<gene>
    <name evidence="2" type="ORF">SURPRISE13_088</name>
</gene>
<dbReference type="EMBL" id="PP856017">
    <property type="protein sequence ID" value="XBS47580.1"/>
    <property type="molecule type" value="Genomic_DNA"/>
</dbReference>
<protein>
    <recommendedName>
        <fullName evidence="1">ILEI/PANDER domain-containing protein</fullName>
    </recommendedName>
</protein>
<name>A0AAU7PF65_9VIRU</name>
<organism evidence="2">
    <name type="scientific">Burkholderia phage vB_BgluM-SURPRISE13</name>
    <dbReference type="NCBI Taxonomy" id="3159457"/>
    <lineage>
        <taxon>Viruses</taxon>
    </lineage>
</organism>
<dbReference type="InterPro" id="IPR039477">
    <property type="entry name" value="ILEI/PANDER_dom"/>
</dbReference>
<evidence type="ECO:0000313" key="2">
    <source>
        <dbReference type="EMBL" id="XBS47580.1"/>
    </source>
</evidence>
<accession>A0AAU7PF65</accession>
<feature type="domain" description="ILEI/PANDER" evidence="1">
    <location>
        <begin position="65"/>
        <end position="125"/>
    </location>
</feature>
<reference evidence="2" key="1">
    <citation type="submission" date="2024-05" db="EMBL/GenBank/DDBJ databases">
        <title>Isolation and characterization of the novel Burkholderia jumbo bacteriophage Surprise13.</title>
        <authorList>
            <person name="Supina B.S.I."/>
            <person name="Dennis J."/>
        </authorList>
    </citation>
    <scope>NUCLEOTIDE SEQUENCE</scope>
</reference>
<sequence>MYIKVNGVWKQTYANNNYTIYALGLVQQLYPSTNRGMWINGAYVYDPAILYDTGGVPHPLPAGGRGYNLVQFDHFGNGISFYNFDTLSDYNSGTSSEGNRMKTILDAMPDGQLFCLFSYDEPQRGHLGMAGFDLLDSVIRVGGSASVFGQPMFYRGAYILLAKVGTGAYMEAYNGDEYGDGSAGNPGTGPGGEPGDANAALVLTFSIQDNEVFHLNLMNGNGLPDYSLYALGLQQTVYPRQLAGLLLNGVQVYTLGPNWTDYLGSDIRKPGEPWPPVNGTNNPVIRSYNLVKFNADGTVSVDTHGCDTYASNASDNVAAFQAIVNAMPTGQLFALFSFDIPGANQQLMAPIIATLGGNSAQFTAGSLPPHSGYILMGKKGVSTFYEGAAGSAETGAATDGLDGGLRKRFTIQNGEFVSRT</sequence>
<proteinExistence type="predicted"/>
<dbReference type="Pfam" id="PF15711">
    <property type="entry name" value="ILEI"/>
    <property type="match status" value="1"/>
</dbReference>